<accession>A0ABD1R2V5</accession>
<comment type="caution">
    <text evidence="2">The sequence shown here is derived from an EMBL/GenBank/DDBJ whole genome shotgun (WGS) entry which is preliminary data.</text>
</comment>
<feature type="transmembrane region" description="Helical" evidence="1">
    <location>
        <begin position="92"/>
        <end position="118"/>
    </location>
</feature>
<dbReference type="AlphaFoldDB" id="A0ABD1R2V5"/>
<protein>
    <submittedName>
        <fullName evidence="2">Uncharacterized protein</fullName>
    </submittedName>
</protein>
<keyword evidence="1" id="KW-0472">Membrane</keyword>
<dbReference type="Proteomes" id="UP001604336">
    <property type="component" value="Unassembled WGS sequence"/>
</dbReference>
<reference evidence="3" key="1">
    <citation type="submission" date="2024-07" db="EMBL/GenBank/DDBJ databases">
        <title>Two chromosome-level genome assemblies of Korean endemic species Abeliophyllum distichum and Forsythia ovata (Oleaceae).</title>
        <authorList>
            <person name="Jang H."/>
        </authorList>
    </citation>
    <scope>NUCLEOTIDE SEQUENCE [LARGE SCALE GENOMIC DNA]</scope>
</reference>
<dbReference type="EMBL" id="JBFOLK010000010">
    <property type="protein sequence ID" value="KAL2481539.1"/>
    <property type="molecule type" value="Genomic_DNA"/>
</dbReference>
<proteinExistence type="predicted"/>
<keyword evidence="1" id="KW-0812">Transmembrane</keyword>
<name>A0ABD1R2V5_9LAMI</name>
<evidence type="ECO:0000313" key="3">
    <source>
        <dbReference type="Proteomes" id="UP001604336"/>
    </source>
</evidence>
<evidence type="ECO:0000313" key="2">
    <source>
        <dbReference type="EMBL" id="KAL2481539.1"/>
    </source>
</evidence>
<keyword evidence="3" id="KW-1185">Reference proteome</keyword>
<sequence length="125" mass="14227">MGFDRCSNPINVLNIKAIEPLLMDPRRLTSWFRWPATGRCPCRLIMVARKVMVRDVRFDRSLRFEPFAWKKAFARHSWGGTHLLLRVGRRKLLLTSIAGMIVAITGLATCLTVGGGWMGCNFVFC</sequence>
<gene>
    <name evidence="2" type="ORF">Adt_34505</name>
</gene>
<organism evidence="2 3">
    <name type="scientific">Abeliophyllum distichum</name>
    <dbReference type="NCBI Taxonomy" id="126358"/>
    <lineage>
        <taxon>Eukaryota</taxon>
        <taxon>Viridiplantae</taxon>
        <taxon>Streptophyta</taxon>
        <taxon>Embryophyta</taxon>
        <taxon>Tracheophyta</taxon>
        <taxon>Spermatophyta</taxon>
        <taxon>Magnoliopsida</taxon>
        <taxon>eudicotyledons</taxon>
        <taxon>Gunneridae</taxon>
        <taxon>Pentapetalae</taxon>
        <taxon>asterids</taxon>
        <taxon>lamiids</taxon>
        <taxon>Lamiales</taxon>
        <taxon>Oleaceae</taxon>
        <taxon>Forsythieae</taxon>
        <taxon>Abeliophyllum</taxon>
    </lineage>
</organism>
<keyword evidence="1" id="KW-1133">Transmembrane helix</keyword>
<evidence type="ECO:0000256" key="1">
    <source>
        <dbReference type="SAM" id="Phobius"/>
    </source>
</evidence>